<dbReference type="AlphaFoldDB" id="A0A1B1YQ68"/>
<evidence type="ECO:0000256" key="1">
    <source>
        <dbReference type="SAM" id="Phobius"/>
    </source>
</evidence>
<evidence type="ECO:0000313" key="2">
    <source>
        <dbReference type="EMBL" id="ANX02893.1"/>
    </source>
</evidence>
<dbReference type="STRING" id="1810504.PG2T_00905"/>
<dbReference type="RefSeq" id="WP_068802407.1">
    <property type="nucleotide sequence ID" value="NZ_CP014671.1"/>
</dbReference>
<protein>
    <submittedName>
        <fullName evidence="2">Uncharacterized protein</fullName>
    </submittedName>
</protein>
<organism evidence="2 3">
    <name type="scientific">Immundisolibacter cernigliae</name>
    <dbReference type="NCBI Taxonomy" id="1810504"/>
    <lineage>
        <taxon>Bacteria</taxon>
        <taxon>Pseudomonadati</taxon>
        <taxon>Pseudomonadota</taxon>
        <taxon>Gammaproteobacteria</taxon>
        <taxon>Immundisolibacterales</taxon>
        <taxon>Immundisolibacteraceae</taxon>
        <taxon>Immundisolibacter</taxon>
    </lineage>
</organism>
<sequence>MDKLLEQLPQIITAAAQSYLGILALLSVALAVLAYFFFASASEKVKVGIFVLLFLGVAGFGAAMFRVAPKTTEATRDTSPQAAPDPLASLSSEAKQLLKEAAADPAGAVQFAHYGMGDELITNDKNLLPDNNRADARTTAAWEAALKELVDGGLLAARGTAGEIFEVTKKGYDAANRLPE</sequence>
<keyword evidence="1" id="KW-0812">Transmembrane</keyword>
<dbReference type="Proteomes" id="UP000092952">
    <property type="component" value="Chromosome"/>
</dbReference>
<dbReference type="OrthoDB" id="9784936at2"/>
<feature type="transmembrane region" description="Helical" evidence="1">
    <location>
        <begin position="47"/>
        <end position="68"/>
    </location>
</feature>
<evidence type="ECO:0000313" key="3">
    <source>
        <dbReference type="Proteomes" id="UP000092952"/>
    </source>
</evidence>
<dbReference type="EMBL" id="CP014671">
    <property type="protein sequence ID" value="ANX02893.1"/>
    <property type="molecule type" value="Genomic_DNA"/>
</dbReference>
<dbReference type="KEGG" id="gbi:PG2T_00905"/>
<name>A0A1B1YQ68_9GAMM</name>
<keyword evidence="3" id="KW-1185">Reference proteome</keyword>
<keyword evidence="1" id="KW-1133">Transmembrane helix</keyword>
<gene>
    <name evidence="2" type="ORF">PG2T_00905</name>
</gene>
<proteinExistence type="predicted"/>
<accession>A0A1B1YQ68</accession>
<feature type="transmembrane region" description="Helical" evidence="1">
    <location>
        <begin position="20"/>
        <end position="41"/>
    </location>
</feature>
<dbReference type="InParanoid" id="A0A1B1YQ68"/>
<reference evidence="3" key="1">
    <citation type="submission" date="2016-03" db="EMBL/GenBank/DDBJ databases">
        <title>Complete genome sequence of Solimmundus cernigliae, representing a novel lineage of polycyclic aromatic hydrocarbon degraders within the Gammaproteobacteria.</title>
        <authorList>
            <person name="Singleton D.R."/>
            <person name="Dickey A.N."/>
            <person name="Scholl E.H."/>
            <person name="Wright F.A."/>
            <person name="Aitken M.D."/>
        </authorList>
    </citation>
    <scope>NUCLEOTIDE SEQUENCE [LARGE SCALE GENOMIC DNA]</scope>
    <source>
        <strain evidence="3">TR3.2</strain>
    </source>
</reference>
<keyword evidence="1" id="KW-0472">Membrane</keyword>